<organism evidence="1 2">
    <name type="scientific">Spirosoma rhododendri</name>
    <dbReference type="NCBI Taxonomy" id="2728024"/>
    <lineage>
        <taxon>Bacteria</taxon>
        <taxon>Pseudomonadati</taxon>
        <taxon>Bacteroidota</taxon>
        <taxon>Cytophagia</taxon>
        <taxon>Cytophagales</taxon>
        <taxon>Cytophagaceae</taxon>
        <taxon>Spirosoma</taxon>
    </lineage>
</organism>
<evidence type="ECO:0000313" key="2">
    <source>
        <dbReference type="Proteomes" id="UP000501128"/>
    </source>
</evidence>
<reference evidence="1 2" key="1">
    <citation type="submission" date="2020-04" db="EMBL/GenBank/DDBJ databases">
        <title>Genome sequencing of novel species.</title>
        <authorList>
            <person name="Heo J."/>
            <person name="Kim S.-J."/>
            <person name="Kim J.-S."/>
            <person name="Hong S.-B."/>
            <person name="Kwon S.-W."/>
        </authorList>
    </citation>
    <scope>NUCLEOTIDE SEQUENCE [LARGE SCALE GENOMIC DNA]</scope>
    <source>
        <strain evidence="1 2">CJU-R4</strain>
    </source>
</reference>
<dbReference type="InterPro" id="IPR007325">
    <property type="entry name" value="KFase/CYL"/>
</dbReference>
<dbReference type="PANTHER" id="PTHR31118:SF12">
    <property type="entry name" value="CYCLASE-LIKE PROTEIN 2"/>
    <property type="match status" value="1"/>
</dbReference>
<dbReference type="RefSeq" id="WP_169551799.1">
    <property type="nucleotide sequence ID" value="NZ_CP051677.1"/>
</dbReference>
<accession>A0A7L5DTB2</accession>
<dbReference type="Pfam" id="PF04199">
    <property type="entry name" value="Cyclase"/>
    <property type="match status" value="1"/>
</dbReference>
<dbReference type="InterPro" id="IPR037175">
    <property type="entry name" value="KFase_sf"/>
</dbReference>
<keyword evidence="2" id="KW-1185">Reference proteome</keyword>
<gene>
    <name evidence="1" type="ORF">HH216_16500</name>
</gene>
<dbReference type="Proteomes" id="UP000501128">
    <property type="component" value="Chromosome"/>
</dbReference>
<evidence type="ECO:0000313" key="1">
    <source>
        <dbReference type="EMBL" id="QJD79838.1"/>
    </source>
</evidence>
<protein>
    <submittedName>
        <fullName evidence="1">Cyclase family protein</fullName>
    </submittedName>
</protein>
<dbReference type="PANTHER" id="PTHR31118">
    <property type="entry name" value="CYCLASE-LIKE PROTEIN 2"/>
    <property type="match status" value="1"/>
</dbReference>
<dbReference type="EMBL" id="CP051677">
    <property type="protein sequence ID" value="QJD79838.1"/>
    <property type="molecule type" value="Genomic_DNA"/>
</dbReference>
<proteinExistence type="predicted"/>
<dbReference type="AlphaFoldDB" id="A0A7L5DTB2"/>
<dbReference type="SUPFAM" id="SSF102198">
    <property type="entry name" value="Putative cyclase"/>
    <property type="match status" value="1"/>
</dbReference>
<sequence>MSRLIDLSKPIRYNAQDPWFMRVKIKHKPHQKARWLIRLLGLPFRLFPPRFIGWADDTIQSMGVHATTHLDAPWHYAPEVAGQPAKTIDQIPLDWCYGDGVVVDMSHKADFDPITAADVQQALQQTNVSLKPGMIVLIRTGRARFNGQKNFAEVGTGMSAEATRWLIEQGIKVMGIDQWGWDLPLPYMIKQAKLRGDQNLFWEGHLVGQEHEYCHMEQLVNLESLPTTGFKVCVFPLKIVGASAAPARVVAILDDPTVTE</sequence>
<dbReference type="GO" id="GO:0019441">
    <property type="term" value="P:L-tryptophan catabolic process to kynurenine"/>
    <property type="evidence" value="ECO:0007669"/>
    <property type="project" value="InterPro"/>
</dbReference>
<dbReference type="KEGG" id="srho:HH216_16500"/>
<dbReference type="GO" id="GO:0004061">
    <property type="term" value="F:arylformamidase activity"/>
    <property type="evidence" value="ECO:0007669"/>
    <property type="project" value="InterPro"/>
</dbReference>
<name>A0A7L5DTB2_9BACT</name>
<dbReference type="Gene3D" id="3.50.30.50">
    <property type="entry name" value="Putative cyclase"/>
    <property type="match status" value="1"/>
</dbReference>